<protein>
    <recommendedName>
        <fullName evidence="2">TonB C-terminal domain-containing protein</fullName>
    </recommendedName>
</protein>
<organism evidence="3 4">
    <name type="scientific">Caulobacter mirabilis</name>
    <dbReference type="NCBI Taxonomy" id="69666"/>
    <lineage>
        <taxon>Bacteria</taxon>
        <taxon>Pseudomonadati</taxon>
        <taxon>Pseudomonadota</taxon>
        <taxon>Alphaproteobacteria</taxon>
        <taxon>Caulobacterales</taxon>
        <taxon>Caulobacteraceae</taxon>
        <taxon>Caulobacter</taxon>
    </lineage>
</organism>
<proteinExistence type="predicted"/>
<accession>A0A2D2AXL5</accession>
<evidence type="ECO:0000256" key="1">
    <source>
        <dbReference type="SAM" id="SignalP"/>
    </source>
</evidence>
<evidence type="ECO:0000313" key="4">
    <source>
        <dbReference type="Proteomes" id="UP000228945"/>
    </source>
</evidence>
<reference evidence="3 4" key="1">
    <citation type="submission" date="2017-10" db="EMBL/GenBank/DDBJ databases">
        <title>Genome sequence of Caulobacter mirabilis FWC38.</title>
        <authorList>
            <person name="Fiebig A."/>
            <person name="Crosson S."/>
        </authorList>
    </citation>
    <scope>NUCLEOTIDE SEQUENCE [LARGE SCALE GENOMIC DNA]</scope>
    <source>
        <strain evidence="3 4">FWC 38</strain>
    </source>
</reference>
<dbReference type="Gene3D" id="3.30.1150.10">
    <property type="match status" value="1"/>
</dbReference>
<feature type="signal peptide" evidence="1">
    <location>
        <begin position="1"/>
        <end position="20"/>
    </location>
</feature>
<dbReference type="SUPFAM" id="SSF74653">
    <property type="entry name" value="TolA/TonB C-terminal domain"/>
    <property type="match status" value="1"/>
</dbReference>
<feature type="domain" description="TonB C-terminal" evidence="2">
    <location>
        <begin position="49"/>
        <end position="113"/>
    </location>
</feature>
<name>A0A2D2AXL5_9CAUL</name>
<dbReference type="EMBL" id="CP024201">
    <property type="protein sequence ID" value="ATQ42759.1"/>
    <property type="molecule type" value="Genomic_DNA"/>
</dbReference>
<evidence type="ECO:0000259" key="2">
    <source>
        <dbReference type="Pfam" id="PF03544"/>
    </source>
</evidence>
<dbReference type="RefSeq" id="WP_099622013.1">
    <property type="nucleotide sequence ID" value="NZ_CP024201.1"/>
</dbReference>
<dbReference type="Pfam" id="PF03544">
    <property type="entry name" value="TonB_C"/>
    <property type="match status" value="1"/>
</dbReference>
<keyword evidence="4" id="KW-1185">Reference proteome</keyword>
<dbReference type="KEGG" id="cmb:CSW64_10220"/>
<keyword evidence="1" id="KW-0732">Signal</keyword>
<dbReference type="InterPro" id="IPR037682">
    <property type="entry name" value="TonB_C"/>
</dbReference>
<feature type="chain" id="PRO_5013581697" description="TonB C-terminal domain-containing protein" evidence="1">
    <location>
        <begin position="21"/>
        <end position="117"/>
    </location>
</feature>
<dbReference type="OrthoDB" id="7201913at2"/>
<dbReference type="Proteomes" id="UP000228945">
    <property type="component" value="Chromosome"/>
</dbReference>
<evidence type="ECO:0000313" key="3">
    <source>
        <dbReference type="EMBL" id="ATQ42759.1"/>
    </source>
</evidence>
<sequence length="117" mass="12572">MSAALVFALLLAANASDVFIASEDVNWARTPTEEEMASFFPHINAWTGEASVELVCVVGPDGMLNGCEVVAAAPDNLAFARATLNVAKRFRMQPTTRSGRPSAGLKVRLPIRWQAPD</sequence>
<dbReference type="GO" id="GO:0055085">
    <property type="term" value="P:transmembrane transport"/>
    <property type="evidence" value="ECO:0007669"/>
    <property type="project" value="InterPro"/>
</dbReference>
<dbReference type="AlphaFoldDB" id="A0A2D2AXL5"/>
<gene>
    <name evidence="3" type="ORF">CSW64_10220</name>
</gene>